<dbReference type="Pfam" id="PF17653">
    <property type="entry name" value="DUF5522"/>
    <property type="match status" value="1"/>
</dbReference>
<evidence type="ECO:0000313" key="2">
    <source>
        <dbReference type="Proteomes" id="UP000663929"/>
    </source>
</evidence>
<protein>
    <submittedName>
        <fullName evidence="1">Uncharacterized protein</fullName>
    </submittedName>
</protein>
<dbReference type="InterPro" id="IPR040807">
    <property type="entry name" value="DUF5522"/>
</dbReference>
<dbReference type="EMBL" id="CP071793">
    <property type="protein sequence ID" value="QTD49210.1"/>
    <property type="molecule type" value="Genomic_DNA"/>
</dbReference>
<name>A0A8A4TI21_SULCO</name>
<dbReference type="Proteomes" id="UP000663929">
    <property type="component" value="Chromosome"/>
</dbReference>
<keyword evidence="2" id="KW-1185">Reference proteome</keyword>
<organism evidence="1 2">
    <name type="scientific">Sulfidibacter corallicola</name>
    <dbReference type="NCBI Taxonomy" id="2818388"/>
    <lineage>
        <taxon>Bacteria</taxon>
        <taxon>Pseudomonadati</taxon>
        <taxon>Acidobacteriota</taxon>
        <taxon>Holophagae</taxon>
        <taxon>Acanthopleuribacterales</taxon>
        <taxon>Acanthopleuribacteraceae</taxon>
        <taxon>Sulfidibacter</taxon>
    </lineage>
</organism>
<dbReference type="AlphaFoldDB" id="A0A8A4TI21"/>
<dbReference type="KEGG" id="scor:J3U87_26800"/>
<dbReference type="RefSeq" id="WP_237378853.1">
    <property type="nucleotide sequence ID" value="NZ_CP071793.1"/>
</dbReference>
<reference evidence="1" key="1">
    <citation type="submission" date="2021-03" db="EMBL/GenBank/DDBJ databases">
        <title>Acanthopleuribacteraceae sp. M133.</title>
        <authorList>
            <person name="Wang G."/>
        </authorList>
    </citation>
    <scope>NUCLEOTIDE SEQUENCE</scope>
    <source>
        <strain evidence="1">M133</strain>
    </source>
</reference>
<accession>A0A8A4TI21</accession>
<sequence length="71" mass="8247">MDREDIPSLFERLSSDRYLTPEGYTVFTERFHMSRGFCCGNGCRHCPFEPRAQKNNRHVAAAYLTHQPKGI</sequence>
<proteinExistence type="predicted"/>
<gene>
    <name evidence="1" type="ORF">J3U87_26800</name>
</gene>
<evidence type="ECO:0000313" key="1">
    <source>
        <dbReference type="EMBL" id="QTD49210.1"/>
    </source>
</evidence>